<sequence length="872" mass="98231">MVPLFKDQWMLNGIYQAIMLSKHQVTLNPSLISAALCFWDSTSNSFAFGPGPMTPTVLDVAALFGFRPHGLSIDAVSDFKLKNRKVRVPMKARASEIMHLRTYSGFVMTYQGVDDPDQEHMMFLLFWLNKFIFPHADEGVRTEFMYLAEALHNKSDLATGPFMLASLYHCLYRITVDPFDLNVCGPIWMLQMWLEWYFPELGSAGLEFLEEDVQEGDAPAIILATRSRRLVSTAECFIFFRECRQCPKAIWLRSLLGSMFWFAERGLHEAPRHWKHLLDFQSQLHVDMSVSCLSSRDIFFGRACSDRTCTYGAEAYNPQYASRQFGLVQAIPELLYSSINRGSSRRNMSMTPQEIGSARSSGRSRGERMRVPPYDPSPLCTSAFHEFWQDRLSSWLPESAKLFYASTFQDCPFAILMTEQEEYHMQHNLVHYQGEAIIETATDELCNPDSNGKPLLISFQILSGTNCINASFVVQDAIPDDANNPILPPSSLSPSSVPSPRSLNKGKAPLECPSEDDEDSDDDDDETPLQRKRIAPDRDSIPVDVASKRARVESSADTDEALLVGPEEVSQRPGKEEIFGPFVSEAPKMVVLKVRTIKLEDGVDLPPYQSPSELDRPDSAAAAKALSRLDPLFRDFGMPGTHGSRSEPSFSRPHGPRSEHSSNLTSAAGKRIIMELNRSDVVLANAVHDLRSLWNIIRAPEFDPVTDPDTLFGMLPQIHQIALVKPHLGPTCKHMEQWLSRTLKHICIIKEILPAAKDPEEILEDHWDRKEGFVDLDEATEKVLDQLDVLEKEEEGLRADISADLQLKAEMEAKLKDIWAQITASGSTAQEITSRAFRAWLARKMMVSARRALDIDMEELAHLIVTILEFLG</sequence>
<name>A0A6J5TXQ2_PRUAR</name>
<dbReference type="PANTHER" id="PTHR46033:SF65">
    <property type="entry name" value="AMINOTRANSFERASE-LIKE PLANT MOBILE DOMAIN-CONTAINING PROTEIN"/>
    <property type="match status" value="1"/>
</dbReference>
<feature type="compositionally biased region" description="Basic and acidic residues" evidence="1">
    <location>
        <begin position="534"/>
        <end position="554"/>
    </location>
</feature>
<evidence type="ECO:0000256" key="1">
    <source>
        <dbReference type="SAM" id="MobiDB-lite"/>
    </source>
</evidence>
<dbReference type="PANTHER" id="PTHR46033">
    <property type="entry name" value="PROTEIN MAIN-LIKE 2"/>
    <property type="match status" value="1"/>
</dbReference>
<evidence type="ECO:0000259" key="2">
    <source>
        <dbReference type="Pfam" id="PF10536"/>
    </source>
</evidence>
<accession>A0A6J5TXQ2</accession>
<organism evidence="3 4">
    <name type="scientific">Prunus armeniaca</name>
    <name type="common">Apricot</name>
    <name type="synonym">Armeniaca vulgaris</name>
    <dbReference type="NCBI Taxonomy" id="36596"/>
    <lineage>
        <taxon>Eukaryota</taxon>
        <taxon>Viridiplantae</taxon>
        <taxon>Streptophyta</taxon>
        <taxon>Embryophyta</taxon>
        <taxon>Tracheophyta</taxon>
        <taxon>Spermatophyta</taxon>
        <taxon>Magnoliopsida</taxon>
        <taxon>eudicotyledons</taxon>
        <taxon>Gunneridae</taxon>
        <taxon>Pentapetalae</taxon>
        <taxon>rosids</taxon>
        <taxon>fabids</taxon>
        <taxon>Rosales</taxon>
        <taxon>Rosaceae</taxon>
        <taxon>Amygdaloideae</taxon>
        <taxon>Amygdaleae</taxon>
        <taxon>Prunus</taxon>
    </lineage>
</organism>
<dbReference type="GO" id="GO:0010073">
    <property type="term" value="P:meristem maintenance"/>
    <property type="evidence" value="ECO:0007669"/>
    <property type="project" value="InterPro"/>
</dbReference>
<dbReference type="Pfam" id="PF10536">
    <property type="entry name" value="PMD"/>
    <property type="match status" value="1"/>
</dbReference>
<feature type="region of interest" description="Disordered" evidence="1">
    <location>
        <begin position="484"/>
        <end position="560"/>
    </location>
</feature>
<evidence type="ECO:0000313" key="3">
    <source>
        <dbReference type="EMBL" id="CAB4268890.1"/>
    </source>
</evidence>
<gene>
    <name evidence="3" type="ORF">CURHAP_LOCUS13591</name>
</gene>
<dbReference type="Proteomes" id="UP000507222">
    <property type="component" value="Unassembled WGS sequence"/>
</dbReference>
<dbReference type="InterPro" id="IPR044824">
    <property type="entry name" value="MAIN-like"/>
</dbReference>
<proteinExistence type="predicted"/>
<dbReference type="InterPro" id="IPR019557">
    <property type="entry name" value="AminoTfrase-like_pln_mobile"/>
</dbReference>
<feature type="compositionally biased region" description="Polar residues" evidence="1">
    <location>
        <begin position="345"/>
        <end position="354"/>
    </location>
</feature>
<feature type="region of interest" description="Disordered" evidence="1">
    <location>
        <begin position="345"/>
        <end position="369"/>
    </location>
</feature>
<evidence type="ECO:0000313" key="4">
    <source>
        <dbReference type="Proteomes" id="UP000507222"/>
    </source>
</evidence>
<dbReference type="EMBL" id="CAEKDK010000002">
    <property type="protein sequence ID" value="CAB4268890.1"/>
    <property type="molecule type" value="Genomic_DNA"/>
</dbReference>
<feature type="domain" description="Aminotransferase-like plant mobile" evidence="2">
    <location>
        <begin position="13"/>
        <end position="203"/>
    </location>
</feature>
<feature type="compositionally biased region" description="Acidic residues" evidence="1">
    <location>
        <begin position="513"/>
        <end position="527"/>
    </location>
</feature>
<dbReference type="AlphaFoldDB" id="A0A6J5TXQ2"/>
<reference evidence="3 4" key="1">
    <citation type="submission" date="2020-05" db="EMBL/GenBank/DDBJ databases">
        <authorList>
            <person name="Campoy J."/>
            <person name="Schneeberger K."/>
            <person name="Spophaly S."/>
        </authorList>
    </citation>
    <scope>NUCLEOTIDE SEQUENCE [LARGE SCALE GENOMIC DNA]</scope>
    <source>
        <strain evidence="3">PruArmRojPasFocal</strain>
    </source>
</reference>
<feature type="compositionally biased region" description="Low complexity" evidence="1">
    <location>
        <begin position="489"/>
        <end position="503"/>
    </location>
</feature>
<feature type="region of interest" description="Disordered" evidence="1">
    <location>
        <begin position="636"/>
        <end position="665"/>
    </location>
</feature>
<protein>
    <recommendedName>
        <fullName evidence="2">Aminotransferase-like plant mobile domain-containing protein</fullName>
    </recommendedName>
</protein>